<name>A0A5P9P8H0_9EURY</name>
<keyword evidence="1" id="KW-0614">Plasmid</keyword>
<keyword evidence="2" id="KW-1185">Reference proteome</keyword>
<dbReference type="RefSeq" id="WP_152943944.1">
    <property type="nucleotide sequence ID" value="NZ_CP045489.1"/>
</dbReference>
<dbReference type="OrthoDB" id="165520at2157"/>
<dbReference type="SUPFAM" id="SSF46785">
    <property type="entry name" value="Winged helix' DNA-binding domain"/>
    <property type="match status" value="1"/>
</dbReference>
<dbReference type="InterPro" id="IPR036388">
    <property type="entry name" value="WH-like_DNA-bd_sf"/>
</dbReference>
<organism evidence="1 2">
    <name type="scientific">Natronorubrum aibiense</name>
    <dbReference type="NCBI Taxonomy" id="348826"/>
    <lineage>
        <taxon>Archaea</taxon>
        <taxon>Methanobacteriati</taxon>
        <taxon>Methanobacteriota</taxon>
        <taxon>Stenosarchaea group</taxon>
        <taxon>Halobacteria</taxon>
        <taxon>Halobacteriales</taxon>
        <taxon>Natrialbaceae</taxon>
        <taxon>Natronorubrum</taxon>
    </lineage>
</organism>
<dbReference type="InterPro" id="IPR036390">
    <property type="entry name" value="WH_DNA-bd_sf"/>
</dbReference>
<protein>
    <submittedName>
        <fullName evidence="1">Winged helix-turn-helix domain-containing protein</fullName>
    </submittedName>
</protein>
<reference evidence="1 2" key="1">
    <citation type="journal article" date="2007" name="Int. J. Syst. Evol. Microbiol.">
        <title>Natronorubrum sulfidifaciens sp. nov., an extremely haloalkaliphilic archaeon isolated from Aiding salt lake in Xin-Jiang, China.</title>
        <authorList>
            <person name="Cui H.L."/>
            <person name="Tohty D."/>
            <person name="Liu H.C."/>
            <person name="Liu S.J."/>
            <person name="Oren A."/>
            <person name="Zhou P.J."/>
        </authorList>
    </citation>
    <scope>NUCLEOTIDE SEQUENCE [LARGE SCALE GENOMIC DNA]</scope>
    <source>
        <strain evidence="1 2">7-3</strain>
        <plasmid evidence="1">unnamed1</plasmid>
    </source>
</reference>
<evidence type="ECO:0000313" key="1">
    <source>
        <dbReference type="EMBL" id="QFU84423.1"/>
    </source>
</evidence>
<sequence>MTREPRPDDIDWEFKDRDIKILRELASDPQISSRELADLLEEKYDIDISNVTVSETIRKMRESRIFHEAILPNEEFYNFALFEFKFFPWGFSDNWKEAMEHIMNDEHTMMYFISNGEYQWKTIMMFRTREAESKWIHDFYRDYGDVVLNVRNSVAHNMLKFRTDPKIFELLDES</sequence>
<dbReference type="AlphaFoldDB" id="A0A5P9P8H0"/>
<dbReference type="Gene3D" id="1.10.10.10">
    <property type="entry name" value="Winged helix-like DNA-binding domain superfamily/Winged helix DNA-binding domain"/>
    <property type="match status" value="1"/>
</dbReference>
<dbReference type="Proteomes" id="UP000326170">
    <property type="component" value="Plasmid unnamed1"/>
</dbReference>
<proteinExistence type="predicted"/>
<geneLocation type="plasmid" evidence="1 2">
    <name>unnamed1</name>
</geneLocation>
<gene>
    <name evidence="1" type="ORF">GCU68_17970</name>
</gene>
<dbReference type="Pfam" id="PF13412">
    <property type="entry name" value="HTH_24"/>
    <property type="match status" value="1"/>
</dbReference>
<dbReference type="KEGG" id="nas:GCU68_17970"/>
<accession>A0A5P9P8H0</accession>
<dbReference type="EMBL" id="CP045489">
    <property type="protein sequence ID" value="QFU84423.1"/>
    <property type="molecule type" value="Genomic_DNA"/>
</dbReference>
<dbReference type="GeneID" id="42302957"/>
<evidence type="ECO:0000313" key="2">
    <source>
        <dbReference type="Proteomes" id="UP000326170"/>
    </source>
</evidence>